<dbReference type="RefSeq" id="WP_188758475.1">
    <property type="nucleotide sequence ID" value="NZ_BMJB01000001.1"/>
</dbReference>
<dbReference type="Proteomes" id="UP000648801">
    <property type="component" value="Unassembled WGS sequence"/>
</dbReference>
<comment type="caution">
    <text evidence="1">The sequence shown here is derived from an EMBL/GenBank/DDBJ whole genome shotgun (WGS) entry which is preliminary data.</text>
</comment>
<dbReference type="AlphaFoldDB" id="A0A916RQ57"/>
<name>A0A916RQ57_9BACT</name>
<organism evidence="1 2">
    <name type="scientific">Edaphobacter acidisoli</name>
    <dbReference type="NCBI Taxonomy" id="2040573"/>
    <lineage>
        <taxon>Bacteria</taxon>
        <taxon>Pseudomonadati</taxon>
        <taxon>Acidobacteriota</taxon>
        <taxon>Terriglobia</taxon>
        <taxon>Terriglobales</taxon>
        <taxon>Acidobacteriaceae</taxon>
        <taxon>Edaphobacter</taxon>
    </lineage>
</organism>
<reference evidence="1" key="1">
    <citation type="journal article" date="2014" name="Int. J. Syst. Evol. Microbiol.">
        <title>Complete genome sequence of Corynebacterium casei LMG S-19264T (=DSM 44701T), isolated from a smear-ripened cheese.</title>
        <authorList>
            <consortium name="US DOE Joint Genome Institute (JGI-PGF)"/>
            <person name="Walter F."/>
            <person name="Albersmeier A."/>
            <person name="Kalinowski J."/>
            <person name="Ruckert C."/>
        </authorList>
    </citation>
    <scope>NUCLEOTIDE SEQUENCE</scope>
    <source>
        <strain evidence="1">CGMCC 1.15447</strain>
    </source>
</reference>
<evidence type="ECO:0000313" key="2">
    <source>
        <dbReference type="Proteomes" id="UP000648801"/>
    </source>
</evidence>
<gene>
    <name evidence="1" type="ORF">GCM10011507_13470</name>
</gene>
<accession>A0A916RQ57</accession>
<dbReference type="EMBL" id="BMJB01000001">
    <property type="protein sequence ID" value="GGA63146.1"/>
    <property type="molecule type" value="Genomic_DNA"/>
</dbReference>
<evidence type="ECO:0000313" key="1">
    <source>
        <dbReference type="EMBL" id="GGA63146.1"/>
    </source>
</evidence>
<proteinExistence type="predicted"/>
<keyword evidence="2" id="KW-1185">Reference proteome</keyword>
<sequence>MPQSDFKFMDAERDRHYSAIGRVAVLWTRVESEIAATVRMLAGLDWKVGSCLTAQIANTARMLDALSSLCELRSPGMASDKGFKKRLDKILGLAERRNRVVHDVWTFDPGTTTKWQTAVRRTLKSDGTEMSTEDVNKLADEIEVAWSEFTTFSYHLLNDLKLWPGNPRDNFVQPETTDE</sequence>
<reference evidence="1" key="2">
    <citation type="submission" date="2020-09" db="EMBL/GenBank/DDBJ databases">
        <authorList>
            <person name="Sun Q."/>
            <person name="Zhou Y."/>
        </authorList>
    </citation>
    <scope>NUCLEOTIDE SEQUENCE</scope>
    <source>
        <strain evidence="1">CGMCC 1.15447</strain>
    </source>
</reference>
<protein>
    <submittedName>
        <fullName evidence="1">Uncharacterized protein</fullName>
    </submittedName>
</protein>